<name>A0ABV4GDU3_9BRAD</name>
<proteinExistence type="predicted"/>
<evidence type="ECO:0000313" key="2">
    <source>
        <dbReference type="Proteomes" id="UP001565474"/>
    </source>
</evidence>
<evidence type="ECO:0000313" key="1">
    <source>
        <dbReference type="EMBL" id="MEY9469509.1"/>
    </source>
</evidence>
<dbReference type="EMBL" id="JBGBZN010000002">
    <property type="protein sequence ID" value="MEY9469509.1"/>
    <property type="molecule type" value="Genomic_DNA"/>
</dbReference>
<accession>A0ABV4GDU3</accession>
<organism evidence="1 2">
    <name type="scientific">Bradyrhizobium yuanmingense</name>
    <dbReference type="NCBI Taxonomy" id="108015"/>
    <lineage>
        <taxon>Bacteria</taxon>
        <taxon>Pseudomonadati</taxon>
        <taxon>Pseudomonadota</taxon>
        <taxon>Alphaproteobacteria</taxon>
        <taxon>Hyphomicrobiales</taxon>
        <taxon>Nitrobacteraceae</taxon>
        <taxon>Bradyrhizobium</taxon>
    </lineage>
</organism>
<comment type="caution">
    <text evidence="1">The sequence shown here is derived from an EMBL/GenBank/DDBJ whole genome shotgun (WGS) entry which is preliminary data.</text>
</comment>
<protein>
    <submittedName>
        <fullName evidence="1">Uncharacterized protein</fullName>
    </submittedName>
</protein>
<keyword evidence="2" id="KW-1185">Reference proteome</keyword>
<reference evidence="1 2" key="1">
    <citation type="submission" date="2024-07" db="EMBL/GenBank/DDBJ databases">
        <title>Genomic Encyclopedia of Type Strains, Phase V (KMG-V): Genome sequencing to study the core and pangenomes of soil and plant-associated prokaryotes.</title>
        <authorList>
            <person name="Whitman W."/>
        </authorList>
    </citation>
    <scope>NUCLEOTIDE SEQUENCE [LARGE SCALE GENOMIC DNA]</scope>
    <source>
        <strain evidence="1 2">USDA 222</strain>
    </source>
</reference>
<sequence length="32" mass="3645">MKIYLLLLLIGALFTALHFTSPQEQQTESLPQ</sequence>
<dbReference type="Proteomes" id="UP001565474">
    <property type="component" value="Unassembled WGS sequence"/>
</dbReference>
<gene>
    <name evidence="1" type="ORF">ABH992_001908</name>
</gene>